<name>A0A7G1I2C5_MYCKA</name>
<protein>
    <submittedName>
        <fullName evidence="3">Uncharacterized protein</fullName>
    </submittedName>
</protein>
<evidence type="ECO:0000313" key="3">
    <source>
        <dbReference type="EMBL" id="BCI85190.1"/>
    </source>
</evidence>
<dbReference type="Proteomes" id="UP000516380">
    <property type="component" value="Chromosome"/>
</dbReference>
<keyword evidence="4" id="KW-1185">Reference proteome</keyword>
<dbReference type="AlphaFoldDB" id="A0A7G1I2C5"/>
<sequence>MQNNKPDNKKPGSKRDRDPLRTGIFGVVLVVCVVLIAFGYAGLPFIPQGKTYDAYFTDAGGITPATPSTSRASRWARSRR</sequence>
<evidence type="ECO:0000256" key="1">
    <source>
        <dbReference type="SAM" id="MobiDB-lite"/>
    </source>
</evidence>
<feature type="transmembrane region" description="Helical" evidence="2">
    <location>
        <begin position="20"/>
        <end position="43"/>
    </location>
</feature>
<proteinExistence type="predicted"/>
<gene>
    <name evidence="3" type="ORF">NIIDMKKI_03960</name>
</gene>
<keyword evidence="2" id="KW-1133">Transmembrane helix</keyword>
<keyword evidence="2" id="KW-0472">Membrane</keyword>
<keyword evidence="2" id="KW-0812">Transmembrane</keyword>
<organism evidence="3 4">
    <name type="scientific">Mycobacterium kansasii</name>
    <dbReference type="NCBI Taxonomy" id="1768"/>
    <lineage>
        <taxon>Bacteria</taxon>
        <taxon>Bacillati</taxon>
        <taxon>Actinomycetota</taxon>
        <taxon>Actinomycetes</taxon>
        <taxon>Mycobacteriales</taxon>
        <taxon>Mycobacteriaceae</taxon>
        <taxon>Mycobacterium</taxon>
    </lineage>
</organism>
<dbReference type="EMBL" id="AP023343">
    <property type="protein sequence ID" value="BCI85190.1"/>
    <property type="molecule type" value="Genomic_DNA"/>
</dbReference>
<evidence type="ECO:0000256" key="2">
    <source>
        <dbReference type="SAM" id="Phobius"/>
    </source>
</evidence>
<feature type="region of interest" description="Disordered" evidence="1">
    <location>
        <begin position="61"/>
        <end position="80"/>
    </location>
</feature>
<accession>A0A7G1I2C5</accession>
<evidence type="ECO:0000313" key="4">
    <source>
        <dbReference type="Proteomes" id="UP000516380"/>
    </source>
</evidence>
<reference evidence="3 4" key="1">
    <citation type="submission" date="2020-07" db="EMBL/GenBank/DDBJ databases">
        <title>Mycobacterium kansasii (former subtype) with zoonotic potential isolated from diseased indoor pet cat, Japan.</title>
        <authorList>
            <person name="Fukano H."/>
            <person name="Terazono T."/>
            <person name="Hoshino Y."/>
        </authorList>
    </citation>
    <scope>NUCLEOTIDE SEQUENCE [LARGE SCALE GENOMIC DNA]</scope>
    <source>
        <strain evidence="3 4">Kuro-I</strain>
    </source>
</reference>